<dbReference type="AlphaFoldDB" id="A0A368SKP6"/>
<evidence type="ECO:0000313" key="1">
    <source>
        <dbReference type="EMBL" id="RCV42923.1"/>
    </source>
</evidence>
<accession>A0A368SKP6</accession>
<organism evidence="1">
    <name type="scientific">Setaria italica</name>
    <name type="common">Foxtail millet</name>
    <name type="synonym">Panicum italicum</name>
    <dbReference type="NCBI Taxonomy" id="4555"/>
    <lineage>
        <taxon>Eukaryota</taxon>
        <taxon>Viridiplantae</taxon>
        <taxon>Streptophyta</taxon>
        <taxon>Embryophyta</taxon>
        <taxon>Tracheophyta</taxon>
        <taxon>Spermatophyta</taxon>
        <taxon>Magnoliopsida</taxon>
        <taxon>Liliopsida</taxon>
        <taxon>Poales</taxon>
        <taxon>Poaceae</taxon>
        <taxon>PACMAD clade</taxon>
        <taxon>Panicoideae</taxon>
        <taxon>Panicodae</taxon>
        <taxon>Paniceae</taxon>
        <taxon>Cenchrinae</taxon>
        <taxon>Setaria</taxon>
    </lineage>
</organism>
<reference evidence="1" key="2">
    <citation type="submission" date="2015-07" db="EMBL/GenBank/DDBJ databases">
        <authorList>
            <person name="Noorani M."/>
        </authorList>
    </citation>
    <scope>NUCLEOTIDE SEQUENCE</scope>
    <source>
        <strain evidence="1">Yugu1</strain>
    </source>
</reference>
<gene>
    <name evidence="1" type="ORF">SETIT_9G254400v2</name>
</gene>
<name>A0A368SKP6_SETIT</name>
<dbReference type="EMBL" id="CM003536">
    <property type="protein sequence ID" value="RCV42923.1"/>
    <property type="molecule type" value="Genomic_DNA"/>
</dbReference>
<sequence>MQQTEKKAAVAARDLLKAEVSRQRRAAAAQTCKAAVSSSGGKQQRRCRFRRSWGSCGGAGVEELWLRFAGAEWCRWICHGFTDLLHRRLINIKPAEHMAALWGKIKIRPT</sequence>
<protein>
    <submittedName>
        <fullName evidence="1">Uncharacterized protein</fullName>
    </submittedName>
</protein>
<proteinExistence type="predicted"/>
<reference evidence="1" key="1">
    <citation type="journal article" date="2012" name="Nat. Biotechnol.">
        <title>Reference genome sequence of the model plant Setaria.</title>
        <authorList>
            <person name="Bennetzen J.L."/>
            <person name="Schmutz J."/>
            <person name="Wang H."/>
            <person name="Percifield R."/>
            <person name="Hawkins J."/>
            <person name="Pontaroli A.C."/>
            <person name="Estep M."/>
            <person name="Feng L."/>
            <person name="Vaughn J.N."/>
            <person name="Grimwood J."/>
            <person name="Jenkins J."/>
            <person name="Barry K."/>
            <person name="Lindquist E."/>
            <person name="Hellsten U."/>
            <person name="Deshpande S."/>
            <person name="Wang X."/>
            <person name="Wu X."/>
            <person name="Mitros T."/>
            <person name="Triplett J."/>
            <person name="Yang X."/>
            <person name="Ye C.Y."/>
            <person name="Mauro-Herrera M."/>
            <person name="Wang L."/>
            <person name="Li P."/>
            <person name="Sharma M."/>
            <person name="Sharma R."/>
            <person name="Ronald P.C."/>
            <person name="Panaud O."/>
            <person name="Kellogg E.A."/>
            <person name="Brutnell T.P."/>
            <person name="Doust A.N."/>
            <person name="Tuskan G.A."/>
            <person name="Rokhsar D."/>
            <person name="Devos K.M."/>
        </authorList>
    </citation>
    <scope>NUCLEOTIDE SEQUENCE [LARGE SCALE GENOMIC DNA]</scope>
    <source>
        <strain evidence="1">Yugu1</strain>
    </source>
</reference>